<dbReference type="STRING" id="669874.A0A1E4U1X4"/>
<evidence type="ECO:0000259" key="2">
    <source>
        <dbReference type="PROSITE" id="PS50003"/>
    </source>
</evidence>
<feature type="compositionally biased region" description="Polar residues" evidence="1">
    <location>
        <begin position="724"/>
        <end position="737"/>
    </location>
</feature>
<feature type="region of interest" description="Disordered" evidence="1">
    <location>
        <begin position="500"/>
        <end position="588"/>
    </location>
</feature>
<dbReference type="OrthoDB" id="5563754at2759"/>
<reference evidence="4" key="1">
    <citation type="submission" date="2016-05" db="EMBL/GenBank/DDBJ databases">
        <title>Comparative genomics of biotechnologically important yeasts.</title>
        <authorList>
            <consortium name="DOE Joint Genome Institute"/>
            <person name="Riley R."/>
            <person name="Haridas S."/>
            <person name="Wolfe K.H."/>
            <person name="Lopes M.R."/>
            <person name="Hittinger C.T."/>
            <person name="Goker M."/>
            <person name="Salamov A."/>
            <person name="Wisecaver J."/>
            <person name="Long T.M."/>
            <person name="Aerts A.L."/>
            <person name="Barry K."/>
            <person name="Choi C."/>
            <person name="Clum A."/>
            <person name="Coughlan A.Y."/>
            <person name="Deshpande S."/>
            <person name="Douglass A.P."/>
            <person name="Hanson S.J."/>
            <person name="Klenk H.-P."/>
            <person name="Labutti K."/>
            <person name="Lapidus A."/>
            <person name="Lindquist E."/>
            <person name="Lipzen A."/>
            <person name="Meier-Kolthoff J.P."/>
            <person name="Ohm R.A."/>
            <person name="Otillar R.P."/>
            <person name="Pangilinan J."/>
            <person name="Peng Y."/>
            <person name="Rokas A."/>
            <person name="Rosa C.A."/>
            <person name="Scheuner C."/>
            <person name="Sibirny A.A."/>
            <person name="Slot J.C."/>
            <person name="Stielow J.B."/>
            <person name="Sun H."/>
            <person name="Kurtzman C.P."/>
            <person name="Blackwell M."/>
            <person name="Grigoriev I.V."/>
            <person name="Jeffries T.W."/>
        </authorList>
    </citation>
    <scope>NUCLEOTIDE SEQUENCE [LARGE SCALE GENOMIC DNA]</scope>
    <source>
        <strain evidence="4">NRRL Y-2460</strain>
    </source>
</reference>
<feature type="compositionally biased region" description="Polar residues" evidence="1">
    <location>
        <begin position="421"/>
        <end position="452"/>
    </location>
</feature>
<feature type="compositionally biased region" description="Acidic residues" evidence="1">
    <location>
        <begin position="518"/>
        <end position="527"/>
    </location>
</feature>
<dbReference type="InterPro" id="IPR058155">
    <property type="entry name" value="Skg3/CAF120-like_PH"/>
</dbReference>
<gene>
    <name evidence="3" type="ORF">PACTADRAFT_31414</name>
</gene>
<feature type="compositionally biased region" description="Low complexity" evidence="1">
    <location>
        <begin position="788"/>
        <end position="806"/>
    </location>
</feature>
<proteinExistence type="predicted"/>
<evidence type="ECO:0000256" key="1">
    <source>
        <dbReference type="SAM" id="MobiDB-lite"/>
    </source>
</evidence>
<feature type="domain" description="PH" evidence="2">
    <location>
        <begin position="47"/>
        <end position="167"/>
    </location>
</feature>
<evidence type="ECO:0000313" key="3">
    <source>
        <dbReference type="EMBL" id="ODV98001.1"/>
    </source>
</evidence>
<feature type="compositionally biased region" description="Acidic residues" evidence="1">
    <location>
        <begin position="544"/>
        <end position="557"/>
    </location>
</feature>
<dbReference type="Gene3D" id="2.30.29.30">
    <property type="entry name" value="Pleckstrin-homology domain (PH domain)/Phosphotyrosine-binding domain (PTB)"/>
    <property type="match status" value="1"/>
</dbReference>
<evidence type="ECO:0000313" key="4">
    <source>
        <dbReference type="Proteomes" id="UP000094236"/>
    </source>
</evidence>
<dbReference type="SUPFAM" id="SSF50729">
    <property type="entry name" value="PH domain-like"/>
    <property type="match status" value="1"/>
</dbReference>
<keyword evidence="4" id="KW-1185">Reference proteome</keyword>
<dbReference type="InterPro" id="IPR001849">
    <property type="entry name" value="PH_domain"/>
</dbReference>
<name>A0A1E4U1X4_PACTA</name>
<dbReference type="EMBL" id="KV454011">
    <property type="protein sequence ID" value="ODV98001.1"/>
    <property type="molecule type" value="Genomic_DNA"/>
</dbReference>
<dbReference type="InterPro" id="IPR011993">
    <property type="entry name" value="PH-like_dom_sf"/>
</dbReference>
<feature type="compositionally biased region" description="Low complexity" evidence="1">
    <location>
        <begin position="708"/>
        <end position="723"/>
    </location>
</feature>
<dbReference type="AlphaFoldDB" id="A0A1E4U1X4"/>
<feature type="compositionally biased region" description="Polar residues" evidence="1">
    <location>
        <begin position="641"/>
        <end position="653"/>
    </location>
</feature>
<dbReference type="PROSITE" id="PS50003">
    <property type="entry name" value="PH_DOMAIN"/>
    <property type="match status" value="1"/>
</dbReference>
<protein>
    <recommendedName>
        <fullName evidence="2">PH domain-containing protein</fullName>
    </recommendedName>
</protein>
<dbReference type="SMART" id="SM00233">
    <property type="entry name" value="PH"/>
    <property type="match status" value="1"/>
</dbReference>
<feature type="region of interest" description="Disordered" evidence="1">
    <location>
        <begin position="611"/>
        <end position="884"/>
    </location>
</feature>
<dbReference type="Pfam" id="PF25381">
    <property type="entry name" value="PH_26"/>
    <property type="match status" value="1"/>
</dbReference>
<feature type="region of interest" description="Disordered" evidence="1">
    <location>
        <begin position="421"/>
        <end position="467"/>
    </location>
</feature>
<accession>A0A1E4U1X4</accession>
<sequence length="884" mass="98674">MKRLFSPTLPSTSSFLAAPQADLSPTEEKLSPELVPIVALLSAQSRRRYHEGVFMLLNDLTSDGKPGERKWEEAYGVLIGTQLAVWDAEKLSKYRDNPQKLISTSSKPTYINFTDSSFKSVDKLSAVNGELNNVIIVSTTLKNRYLLQYSSRDTFLKWSAAFRLATFEYTSLQEAYTGALLSARGSRLSDIRVILAETKYEHADWVSVRFGSGMPWKRCYAVIEPSPKKSKKKFYPGKLVFYENEKKAKKLAMASVLSATSCFAVYPQSEKLVDQSTLIKLEGLISFSKKEEKSASVFLMPEAHYSVPGFDTLIRFLIPILDAFGLYGRPKKLNANKADPESLLFGLPVLPLVYYLEVGDILGIVSQPITSEWTSQDWSSAIKTILQRKLSSGYLGCGNVKNIESEDSLVSSEFNELTKSITSRSGSPSVLPTPNYSQNSKFNTSSKSSLKNEASDPDLVSSPESAERTANVIRYSNRLSEIYNKYSQLDSPTDNLAASTNQLKVNDRGNSRQRANILDDDDDDDDELPQKKSESNIFDPAYGDIDDYDGNFSDEEDLKQPKVQTPKVMINGTTPTQESFGRPGTLADVTQRNLSPYSEFHEQLTKSVGVKAYQASSKPLPSPPPSQNLHGILTDPDVHADTTTSRNNAQYQDQPKFGQPLSNKTERANPSNIVNQETVYNGSYRQGPIALQEPPASMRAPPAGTAYPHQPQPQQQQPMVSPPNKYSNPYNSANQPRLQRKPPPQMGYPPHQQPQYRQAHPQAPPYHQQQGVPPPHVRQVYPNPYMTSPPSSQQALPQQYQQQQMNYPPPQAYAQNGSPQDASFARGYPQYPQYPQPKPQSPVHVAQGHEFQKQTRKPPPANFQARAQIQPKFKTNPYASNSDD</sequence>
<organism evidence="3 4">
    <name type="scientific">Pachysolen tannophilus NRRL Y-2460</name>
    <dbReference type="NCBI Taxonomy" id="669874"/>
    <lineage>
        <taxon>Eukaryota</taxon>
        <taxon>Fungi</taxon>
        <taxon>Dikarya</taxon>
        <taxon>Ascomycota</taxon>
        <taxon>Saccharomycotina</taxon>
        <taxon>Pichiomycetes</taxon>
        <taxon>Pachysolenaceae</taxon>
        <taxon>Pachysolen</taxon>
    </lineage>
</organism>
<feature type="compositionally biased region" description="Low complexity" evidence="1">
    <location>
        <begin position="758"/>
        <end position="770"/>
    </location>
</feature>
<feature type="compositionally biased region" description="Polar residues" evidence="1">
    <location>
        <begin position="660"/>
        <end position="684"/>
    </location>
</feature>
<dbReference type="Proteomes" id="UP000094236">
    <property type="component" value="Unassembled WGS sequence"/>
</dbReference>